<name>A0AAV4D6Z3_9GAST</name>
<evidence type="ECO:0000313" key="3">
    <source>
        <dbReference type="Proteomes" id="UP000735302"/>
    </source>
</evidence>
<dbReference type="Pfam" id="PF21788">
    <property type="entry name" value="TNP-like_GBD"/>
    <property type="match status" value="1"/>
</dbReference>
<sequence>MAMTLIGVTSTPFYKFDSEQSIRMAPSQPAKHISLPAFTAMRVKFGTQVLSHSVSAGINAVVSFDKLSEEARETPGFLERMDQLFNAFNSYSRTSNQKCSTLCHQYLDTINFSRLPVSGCPL</sequence>
<dbReference type="InterPro" id="IPR048366">
    <property type="entry name" value="TNP-like_GBD"/>
</dbReference>
<evidence type="ECO:0000259" key="1">
    <source>
        <dbReference type="Pfam" id="PF21788"/>
    </source>
</evidence>
<evidence type="ECO:0000313" key="2">
    <source>
        <dbReference type="EMBL" id="GFO39969.1"/>
    </source>
</evidence>
<proteinExistence type="predicted"/>
<feature type="domain" description="Transposable element P transposase-like GTP-binding insertion" evidence="1">
    <location>
        <begin position="20"/>
        <end position="97"/>
    </location>
</feature>
<accession>A0AAV4D6Z3</accession>
<protein>
    <submittedName>
        <fullName evidence="2">Transposable element p transposase</fullName>
    </submittedName>
</protein>
<dbReference type="EMBL" id="BLXT01007556">
    <property type="protein sequence ID" value="GFO39969.1"/>
    <property type="molecule type" value="Genomic_DNA"/>
</dbReference>
<comment type="caution">
    <text evidence="2">The sequence shown here is derived from an EMBL/GenBank/DDBJ whole genome shotgun (WGS) entry which is preliminary data.</text>
</comment>
<dbReference type="AlphaFoldDB" id="A0AAV4D6Z3"/>
<dbReference type="Proteomes" id="UP000735302">
    <property type="component" value="Unassembled WGS sequence"/>
</dbReference>
<keyword evidence="3" id="KW-1185">Reference proteome</keyword>
<organism evidence="2 3">
    <name type="scientific">Plakobranchus ocellatus</name>
    <dbReference type="NCBI Taxonomy" id="259542"/>
    <lineage>
        <taxon>Eukaryota</taxon>
        <taxon>Metazoa</taxon>
        <taxon>Spiralia</taxon>
        <taxon>Lophotrochozoa</taxon>
        <taxon>Mollusca</taxon>
        <taxon>Gastropoda</taxon>
        <taxon>Heterobranchia</taxon>
        <taxon>Euthyneura</taxon>
        <taxon>Panpulmonata</taxon>
        <taxon>Sacoglossa</taxon>
        <taxon>Placobranchoidea</taxon>
        <taxon>Plakobranchidae</taxon>
        <taxon>Plakobranchus</taxon>
    </lineage>
</organism>
<reference evidence="2 3" key="1">
    <citation type="journal article" date="2021" name="Elife">
        <title>Chloroplast acquisition without the gene transfer in kleptoplastic sea slugs, Plakobranchus ocellatus.</title>
        <authorList>
            <person name="Maeda T."/>
            <person name="Takahashi S."/>
            <person name="Yoshida T."/>
            <person name="Shimamura S."/>
            <person name="Takaki Y."/>
            <person name="Nagai Y."/>
            <person name="Toyoda A."/>
            <person name="Suzuki Y."/>
            <person name="Arimoto A."/>
            <person name="Ishii H."/>
            <person name="Satoh N."/>
            <person name="Nishiyama T."/>
            <person name="Hasebe M."/>
            <person name="Maruyama T."/>
            <person name="Minagawa J."/>
            <person name="Obokata J."/>
            <person name="Shigenobu S."/>
        </authorList>
    </citation>
    <scope>NUCLEOTIDE SEQUENCE [LARGE SCALE GENOMIC DNA]</scope>
</reference>
<gene>
    <name evidence="2" type="ORF">PoB_006647400</name>
</gene>